<accession>A0A2G8SBG6</accession>
<evidence type="ECO:0000256" key="1">
    <source>
        <dbReference type="SAM" id="MobiDB-lite"/>
    </source>
</evidence>
<dbReference type="AlphaFoldDB" id="A0A2G8SBG6"/>
<dbReference type="Gene3D" id="3.80.10.10">
    <property type="entry name" value="Ribonuclease Inhibitor"/>
    <property type="match status" value="1"/>
</dbReference>
<dbReference type="EMBL" id="AYKW01000012">
    <property type="protein sequence ID" value="PIL31100.1"/>
    <property type="molecule type" value="Genomic_DNA"/>
</dbReference>
<keyword evidence="3" id="KW-1185">Reference proteome</keyword>
<name>A0A2G8SBG6_9APHY</name>
<dbReference type="SUPFAM" id="SSF52047">
    <property type="entry name" value="RNI-like"/>
    <property type="match status" value="1"/>
</dbReference>
<comment type="caution">
    <text evidence="2">The sequence shown here is derived from an EMBL/GenBank/DDBJ whole genome shotgun (WGS) entry which is preliminary data.</text>
</comment>
<proteinExistence type="predicted"/>
<feature type="region of interest" description="Disordered" evidence="1">
    <location>
        <begin position="1"/>
        <end position="30"/>
    </location>
</feature>
<dbReference type="Proteomes" id="UP000230002">
    <property type="component" value="Unassembled WGS sequence"/>
</dbReference>
<organism evidence="2 3">
    <name type="scientific">Ganoderma sinense ZZ0214-1</name>
    <dbReference type="NCBI Taxonomy" id="1077348"/>
    <lineage>
        <taxon>Eukaryota</taxon>
        <taxon>Fungi</taxon>
        <taxon>Dikarya</taxon>
        <taxon>Basidiomycota</taxon>
        <taxon>Agaricomycotina</taxon>
        <taxon>Agaricomycetes</taxon>
        <taxon>Polyporales</taxon>
        <taxon>Polyporaceae</taxon>
        <taxon>Ganoderma</taxon>
    </lineage>
</organism>
<evidence type="ECO:0000313" key="3">
    <source>
        <dbReference type="Proteomes" id="UP000230002"/>
    </source>
</evidence>
<protein>
    <submittedName>
        <fullName evidence="2">Uncharacterized protein</fullName>
    </submittedName>
</protein>
<sequence length="536" mass="60140">MPTFEGFRADGSASDSEKDYSGADSHERSVDAHEEPHLNFDVLRLVCDYLIDIPNVLSFALTCSALTEDALRRRLRMAPVVLRKGESVNSFHAFLFSNEPLARASCMYGLKIRTSYYDDQFRGQSDSQIIDNHLMAILEAATHIQYLDFQTSISDVVFDAVVKLTTVRELRIFNDVLAYQGPFLKGLAIFQSPLRSLRIAGCEPGGRTVYASFLHDRLSHLAPTLEFLDLDEFPIDILPSSVTTQFTAVRSLRLQTFCTPECDLLGVLVQLFPNLDNTLDLGPLDAYLGEDDVPAFRERCKETQERHVWSGLDHVVCAAAYFLALQCPIRRMSTKGLRQVGRAVPPEAADKLTHVVMSTRFGVGYRQGARRKADNVHWDRFIDRLVRSIQHLRLTHVRIVFSSAVYQSSRTPPRHDGPFKAVRGVDLCPAATRFVDAMPSLRYLFLTAYGRTVVVPAPKLKNQSAFDRRVTEVWHSSGAWQVVHGEEAPLPGEPADAKVSSSCVELSHEAKERIMVQEDLHLSREEEASTEACCPL</sequence>
<dbReference type="InterPro" id="IPR032675">
    <property type="entry name" value="LRR_dom_sf"/>
</dbReference>
<dbReference type="OrthoDB" id="2757774at2759"/>
<feature type="compositionally biased region" description="Basic and acidic residues" evidence="1">
    <location>
        <begin position="15"/>
        <end position="30"/>
    </location>
</feature>
<gene>
    <name evidence="2" type="ORF">GSI_05796</name>
</gene>
<reference evidence="2 3" key="1">
    <citation type="journal article" date="2015" name="Sci. Rep.">
        <title>Chromosome-level genome map provides insights into diverse defense mechanisms in the medicinal fungus Ganoderma sinense.</title>
        <authorList>
            <person name="Zhu Y."/>
            <person name="Xu J."/>
            <person name="Sun C."/>
            <person name="Zhou S."/>
            <person name="Xu H."/>
            <person name="Nelson D.R."/>
            <person name="Qian J."/>
            <person name="Song J."/>
            <person name="Luo H."/>
            <person name="Xiang L."/>
            <person name="Li Y."/>
            <person name="Xu Z."/>
            <person name="Ji A."/>
            <person name="Wang L."/>
            <person name="Lu S."/>
            <person name="Hayward A."/>
            <person name="Sun W."/>
            <person name="Li X."/>
            <person name="Schwartz D.C."/>
            <person name="Wang Y."/>
            <person name="Chen S."/>
        </authorList>
    </citation>
    <scope>NUCLEOTIDE SEQUENCE [LARGE SCALE GENOMIC DNA]</scope>
    <source>
        <strain evidence="2 3">ZZ0214-1</strain>
    </source>
</reference>
<evidence type="ECO:0000313" key="2">
    <source>
        <dbReference type="EMBL" id="PIL31100.1"/>
    </source>
</evidence>